<evidence type="ECO:0000313" key="14">
    <source>
        <dbReference type="Proteomes" id="UP000287033"/>
    </source>
</evidence>
<feature type="transmembrane region" description="Helical" evidence="11">
    <location>
        <begin position="61"/>
        <end position="80"/>
    </location>
</feature>
<evidence type="ECO:0000256" key="2">
    <source>
        <dbReference type="ARBA" id="ARBA00022475"/>
    </source>
</evidence>
<dbReference type="FunFam" id="1.20.1070.10:FF:000142">
    <property type="entry name" value="G protein-coupled receptor 55"/>
    <property type="match status" value="1"/>
</dbReference>
<dbReference type="Gene3D" id="1.20.1070.10">
    <property type="entry name" value="Rhodopsin 7-helix transmembrane proteins"/>
    <property type="match status" value="1"/>
</dbReference>
<keyword evidence="4 11" id="KW-1133">Transmembrane helix</keyword>
<keyword evidence="2" id="KW-1003">Cell membrane</keyword>
<evidence type="ECO:0000256" key="11">
    <source>
        <dbReference type="SAM" id="Phobius"/>
    </source>
</evidence>
<feature type="transmembrane region" description="Helical" evidence="11">
    <location>
        <begin position="187"/>
        <end position="210"/>
    </location>
</feature>
<dbReference type="GO" id="GO:0004930">
    <property type="term" value="F:G protein-coupled receptor activity"/>
    <property type="evidence" value="ECO:0007669"/>
    <property type="project" value="UniProtKB-KW"/>
</dbReference>
<dbReference type="STRING" id="137246.A0A401T0W8"/>
<sequence length="312" mass="35463">MNQTVTSMGNCAGNRTLADFVRSFHVVVNPPTFALGLFLNIGALWLLCVRFRKWTASTVCMANLIVADILLLFSLPFKIYVYQKGAWSLGPGFCKFLESLYYVNTYASILIITMISLDRYIAIKHPFLARTFRSTKKTMLACIVVWTVVWSCCLGIYFKRDACSPQNSQYCFFNHSNSLWSGTVVSFLQTIFLASALIMIFCSVQIIRALQKSGNQKPEGKSNRKSVKIVLSNLLTFLVCFTPYHVGMLVYFLVRKGSIADNYRLPVRNFLQICLCLANINCVLDAVYYYFVVKEFWKGNRKSLKSVNLAEV</sequence>
<feature type="domain" description="G-protein coupled receptors family 1 profile" evidence="12">
    <location>
        <begin position="39"/>
        <end position="289"/>
    </location>
</feature>
<feature type="transmembrane region" description="Helical" evidence="11">
    <location>
        <begin position="32"/>
        <end position="49"/>
    </location>
</feature>
<evidence type="ECO:0000256" key="10">
    <source>
        <dbReference type="RuleBase" id="RU000688"/>
    </source>
</evidence>
<evidence type="ECO:0000256" key="7">
    <source>
        <dbReference type="ARBA" id="ARBA00023170"/>
    </source>
</evidence>
<evidence type="ECO:0000256" key="8">
    <source>
        <dbReference type="ARBA" id="ARBA00023180"/>
    </source>
</evidence>
<evidence type="ECO:0000256" key="1">
    <source>
        <dbReference type="ARBA" id="ARBA00004651"/>
    </source>
</evidence>
<comment type="subcellular location">
    <subcellularLocation>
        <location evidence="1">Cell membrane</location>
        <topology evidence="1">Multi-pass membrane protein</topology>
    </subcellularLocation>
</comment>
<dbReference type="PROSITE" id="PS50262">
    <property type="entry name" value="G_PROTEIN_RECEP_F1_2"/>
    <property type="match status" value="1"/>
</dbReference>
<evidence type="ECO:0000256" key="5">
    <source>
        <dbReference type="ARBA" id="ARBA00023040"/>
    </source>
</evidence>
<dbReference type="OMA" id="LDGVCYY"/>
<evidence type="ECO:0000256" key="4">
    <source>
        <dbReference type="ARBA" id="ARBA00022989"/>
    </source>
</evidence>
<dbReference type="OrthoDB" id="9447539at2759"/>
<evidence type="ECO:0000259" key="12">
    <source>
        <dbReference type="PROSITE" id="PS50262"/>
    </source>
</evidence>
<dbReference type="InterPro" id="IPR000276">
    <property type="entry name" value="GPCR_Rhodpsn"/>
</dbReference>
<dbReference type="GO" id="GO:0005886">
    <property type="term" value="C:plasma membrane"/>
    <property type="evidence" value="ECO:0007669"/>
    <property type="project" value="UniProtKB-SubCell"/>
</dbReference>
<keyword evidence="5 10" id="KW-0297">G-protein coupled receptor</keyword>
<evidence type="ECO:0000256" key="3">
    <source>
        <dbReference type="ARBA" id="ARBA00022692"/>
    </source>
</evidence>
<feature type="transmembrane region" description="Helical" evidence="11">
    <location>
        <begin position="138"/>
        <end position="158"/>
    </location>
</feature>
<name>A0A401T0W8_CHIPU</name>
<proteinExistence type="inferred from homology"/>
<evidence type="ECO:0000256" key="6">
    <source>
        <dbReference type="ARBA" id="ARBA00023136"/>
    </source>
</evidence>
<dbReference type="InterPro" id="IPR017452">
    <property type="entry name" value="GPCR_Rhodpsn_7TM"/>
</dbReference>
<dbReference type="EMBL" id="BEZZ01000804">
    <property type="protein sequence ID" value="GCC36271.1"/>
    <property type="molecule type" value="Genomic_DNA"/>
</dbReference>
<dbReference type="PANTHER" id="PTHR24232:SF51">
    <property type="entry name" value="G-PROTEIN COUPLED RECEPTORS FAMILY 1 PROFILE DOMAIN-CONTAINING PROTEIN"/>
    <property type="match status" value="1"/>
</dbReference>
<keyword evidence="9 10" id="KW-0807">Transducer</keyword>
<keyword evidence="8" id="KW-0325">Glycoprotein</keyword>
<feature type="transmembrane region" description="Helical" evidence="11">
    <location>
        <begin position="230"/>
        <end position="254"/>
    </location>
</feature>
<dbReference type="SUPFAM" id="SSF81321">
    <property type="entry name" value="Family A G protein-coupled receptor-like"/>
    <property type="match status" value="1"/>
</dbReference>
<gene>
    <name evidence="13" type="ORF">chiPu_0014764</name>
</gene>
<comment type="caution">
    <text evidence="13">The sequence shown here is derived from an EMBL/GenBank/DDBJ whole genome shotgun (WGS) entry which is preliminary data.</text>
</comment>
<keyword evidence="7 10" id="KW-0675">Receptor</keyword>
<dbReference type="PANTHER" id="PTHR24232">
    <property type="entry name" value="G-PROTEIN COUPLED RECEPTOR"/>
    <property type="match status" value="1"/>
</dbReference>
<protein>
    <recommendedName>
        <fullName evidence="12">G-protein coupled receptors family 1 profile domain-containing protein</fullName>
    </recommendedName>
</protein>
<keyword evidence="14" id="KW-1185">Reference proteome</keyword>
<dbReference type="Pfam" id="PF00001">
    <property type="entry name" value="7tm_1"/>
    <property type="match status" value="1"/>
</dbReference>
<feature type="transmembrane region" description="Helical" evidence="11">
    <location>
        <begin position="100"/>
        <end position="117"/>
    </location>
</feature>
<dbReference type="PROSITE" id="PS00237">
    <property type="entry name" value="G_PROTEIN_RECEP_F1_1"/>
    <property type="match status" value="1"/>
</dbReference>
<comment type="similarity">
    <text evidence="10">Belongs to the G-protein coupled receptor 1 family.</text>
</comment>
<keyword evidence="3 10" id="KW-0812">Transmembrane</keyword>
<feature type="transmembrane region" description="Helical" evidence="11">
    <location>
        <begin position="270"/>
        <end position="292"/>
    </location>
</feature>
<keyword evidence="6 11" id="KW-0472">Membrane</keyword>
<reference evidence="13 14" key="1">
    <citation type="journal article" date="2018" name="Nat. Ecol. Evol.">
        <title>Shark genomes provide insights into elasmobranch evolution and the origin of vertebrates.</title>
        <authorList>
            <person name="Hara Y"/>
            <person name="Yamaguchi K"/>
            <person name="Onimaru K"/>
            <person name="Kadota M"/>
            <person name="Koyanagi M"/>
            <person name="Keeley SD"/>
            <person name="Tatsumi K"/>
            <person name="Tanaka K"/>
            <person name="Motone F"/>
            <person name="Kageyama Y"/>
            <person name="Nozu R"/>
            <person name="Adachi N"/>
            <person name="Nishimura O"/>
            <person name="Nakagawa R"/>
            <person name="Tanegashima C"/>
            <person name="Kiyatake I"/>
            <person name="Matsumoto R"/>
            <person name="Murakumo K"/>
            <person name="Nishida K"/>
            <person name="Terakita A"/>
            <person name="Kuratani S"/>
            <person name="Sato K"/>
            <person name="Hyodo S Kuraku.S."/>
        </authorList>
    </citation>
    <scope>NUCLEOTIDE SEQUENCE [LARGE SCALE GENOMIC DNA]</scope>
</reference>
<dbReference type="GO" id="GO:0035025">
    <property type="term" value="P:positive regulation of Rho protein signal transduction"/>
    <property type="evidence" value="ECO:0007669"/>
    <property type="project" value="TreeGrafter"/>
</dbReference>
<dbReference type="PRINTS" id="PR00237">
    <property type="entry name" value="GPCRRHODOPSN"/>
</dbReference>
<evidence type="ECO:0000256" key="9">
    <source>
        <dbReference type="ARBA" id="ARBA00023224"/>
    </source>
</evidence>
<organism evidence="13 14">
    <name type="scientific">Chiloscyllium punctatum</name>
    <name type="common">Brownbanded bambooshark</name>
    <name type="synonym">Hemiscyllium punctatum</name>
    <dbReference type="NCBI Taxonomy" id="137246"/>
    <lineage>
        <taxon>Eukaryota</taxon>
        <taxon>Metazoa</taxon>
        <taxon>Chordata</taxon>
        <taxon>Craniata</taxon>
        <taxon>Vertebrata</taxon>
        <taxon>Chondrichthyes</taxon>
        <taxon>Elasmobranchii</taxon>
        <taxon>Galeomorphii</taxon>
        <taxon>Galeoidea</taxon>
        <taxon>Orectolobiformes</taxon>
        <taxon>Hemiscylliidae</taxon>
        <taxon>Chiloscyllium</taxon>
    </lineage>
</organism>
<dbReference type="GO" id="GO:0007200">
    <property type="term" value="P:phospholipase C-activating G protein-coupled receptor signaling pathway"/>
    <property type="evidence" value="ECO:0007669"/>
    <property type="project" value="TreeGrafter"/>
</dbReference>
<dbReference type="AlphaFoldDB" id="A0A401T0W8"/>
<accession>A0A401T0W8</accession>
<dbReference type="PRINTS" id="PR01157">
    <property type="entry name" value="P2YPURNOCPTR"/>
</dbReference>
<dbReference type="Proteomes" id="UP000287033">
    <property type="component" value="Unassembled WGS sequence"/>
</dbReference>
<evidence type="ECO:0000313" key="13">
    <source>
        <dbReference type="EMBL" id="GCC36271.1"/>
    </source>
</evidence>